<dbReference type="KEGG" id="cfj:CFIO01_09996"/>
<evidence type="ECO:0000313" key="5">
    <source>
        <dbReference type="Proteomes" id="UP000020467"/>
    </source>
</evidence>
<sequence length="283" mass="31660">MALARLCYFLYLLFTACVAAENRFRRPPGPGLAYDYRDNNAYTIGDNIDLHWDMDYDSARLILWQESSHDLPNPRLNGRSEGKPTSHGAMADIESPASVSTSAKSMNWEVSLKDFPNPKLSNLYFFELLGPGKEPANWGVTCHYFNITEAQVTPQPSTTFVATPQPTTEKKGLSARAAAGIAVGVTFAAVFGMGTIGWLLWRRRQARRAPMTQNEKHSLDGIPQQQYQYVQSSQWRPELPVEGHGLYEISAPSMNVRYEMASHQSMGQAGFGDDRPKAFTDMR</sequence>
<feature type="transmembrane region" description="Helical" evidence="2">
    <location>
        <begin position="177"/>
        <end position="201"/>
    </location>
</feature>
<evidence type="ECO:0000313" key="4">
    <source>
        <dbReference type="EMBL" id="EXF76936.1"/>
    </source>
</evidence>
<protein>
    <submittedName>
        <fullName evidence="4">Uncharacterized protein</fullName>
    </submittedName>
</protein>
<organism evidence="4 5">
    <name type="scientific">Colletotrichum fioriniae PJ7</name>
    <dbReference type="NCBI Taxonomy" id="1445577"/>
    <lineage>
        <taxon>Eukaryota</taxon>
        <taxon>Fungi</taxon>
        <taxon>Dikarya</taxon>
        <taxon>Ascomycota</taxon>
        <taxon>Pezizomycotina</taxon>
        <taxon>Sordariomycetes</taxon>
        <taxon>Hypocreomycetidae</taxon>
        <taxon>Glomerellales</taxon>
        <taxon>Glomerellaceae</taxon>
        <taxon>Colletotrichum</taxon>
        <taxon>Colletotrichum acutatum species complex</taxon>
    </lineage>
</organism>
<dbReference type="OrthoDB" id="4848201at2759"/>
<keyword evidence="2" id="KW-0472">Membrane</keyword>
<accession>A0A010R9T6</accession>
<gene>
    <name evidence="4" type="ORF">CFIO01_09996</name>
</gene>
<reference evidence="4 5" key="1">
    <citation type="submission" date="2014-02" db="EMBL/GenBank/DDBJ databases">
        <title>The genome sequence of Colletotrichum fioriniae PJ7.</title>
        <authorList>
            <person name="Baroncelli R."/>
            <person name="Thon M.R."/>
        </authorList>
    </citation>
    <scope>NUCLEOTIDE SEQUENCE [LARGE SCALE GENOMIC DNA]</scope>
    <source>
        <strain evidence="4 5">PJ7</strain>
    </source>
</reference>
<keyword evidence="2" id="KW-1133">Transmembrane helix</keyword>
<dbReference type="AlphaFoldDB" id="A0A010R9T6"/>
<feature type="signal peptide" evidence="3">
    <location>
        <begin position="1"/>
        <end position="20"/>
    </location>
</feature>
<evidence type="ECO:0000256" key="3">
    <source>
        <dbReference type="SAM" id="SignalP"/>
    </source>
</evidence>
<name>A0A010R9T6_9PEZI</name>
<keyword evidence="2" id="KW-0812">Transmembrane</keyword>
<evidence type="ECO:0000256" key="1">
    <source>
        <dbReference type="SAM" id="MobiDB-lite"/>
    </source>
</evidence>
<evidence type="ECO:0000256" key="2">
    <source>
        <dbReference type="SAM" id="Phobius"/>
    </source>
</evidence>
<feature type="region of interest" description="Disordered" evidence="1">
    <location>
        <begin position="72"/>
        <end position="91"/>
    </location>
</feature>
<dbReference type="HOGENOM" id="CLU_070374_0_0_1"/>
<dbReference type="EMBL" id="JARH01000775">
    <property type="protein sequence ID" value="EXF76936.1"/>
    <property type="molecule type" value="Genomic_DNA"/>
</dbReference>
<comment type="caution">
    <text evidence="4">The sequence shown here is derived from an EMBL/GenBank/DDBJ whole genome shotgun (WGS) entry which is preliminary data.</text>
</comment>
<dbReference type="Proteomes" id="UP000020467">
    <property type="component" value="Unassembled WGS sequence"/>
</dbReference>
<proteinExistence type="predicted"/>
<keyword evidence="3" id="KW-0732">Signal</keyword>
<keyword evidence="5" id="KW-1185">Reference proteome</keyword>
<feature type="chain" id="PRO_5001456822" evidence="3">
    <location>
        <begin position="21"/>
        <end position="283"/>
    </location>
</feature>
<dbReference type="PROSITE" id="PS51257">
    <property type="entry name" value="PROKAR_LIPOPROTEIN"/>
    <property type="match status" value="1"/>
</dbReference>